<dbReference type="InterPro" id="IPR011701">
    <property type="entry name" value="MFS"/>
</dbReference>
<feature type="transmembrane region" description="Helical" evidence="6">
    <location>
        <begin position="370"/>
        <end position="393"/>
    </location>
</feature>
<keyword evidence="4 6" id="KW-1133">Transmembrane helix</keyword>
<feature type="transmembrane region" description="Helical" evidence="6">
    <location>
        <begin position="339"/>
        <end position="358"/>
    </location>
</feature>
<evidence type="ECO:0000313" key="8">
    <source>
        <dbReference type="EMBL" id="EHL72265.1"/>
    </source>
</evidence>
<evidence type="ECO:0000256" key="6">
    <source>
        <dbReference type="SAM" id="Phobius"/>
    </source>
</evidence>
<dbReference type="InterPro" id="IPR036259">
    <property type="entry name" value="MFS_trans_sf"/>
</dbReference>
<reference evidence="8 9" key="1">
    <citation type="submission" date="2011-09" db="EMBL/GenBank/DDBJ databases">
        <title>The Genome Sequence of Bacillus smithii 7_3_47FAA.</title>
        <authorList>
            <consortium name="The Broad Institute Genome Sequencing Platform"/>
            <person name="Earl A."/>
            <person name="Ward D."/>
            <person name="Feldgarden M."/>
            <person name="Gevers D."/>
            <person name="Daigneault M."/>
            <person name="Strauss J."/>
            <person name="Allen-Vercoe E."/>
            <person name="Young S.K."/>
            <person name="Zeng Q."/>
            <person name="Gargeya S."/>
            <person name="Fitzgerald M."/>
            <person name="Haas B."/>
            <person name="Abouelleil A."/>
            <person name="Alvarado L."/>
            <person name="Arachchi H.M."/>
            <person name="Berlin A."/>
            <person name="Brown A."/>
            <person name="Chapman S.B."/>
            <person name="Chen Z."/>
            <person name="Dunbar C."/>
            <person name="Freedman E."/>
            <person name="Gearin G."/>
            <person name="Goldberg J."/>
            <person name="Griggs A."/>
            <person name="Gujja S."/>
            <person name="Heiman D."/>
            <person name="Howarth C."/>
            <person name="Larson L."/>
            <person name="Lui A."/>
            <person name="MacDonald P.J.P."/>
            <person name="Montmayeur A."/>
            <person name="Murphy C."/>
            <person name="Neiman D."/>
            <person name="Pearson M."/>
            <person name="Priest M."/>
            <person name="Roberts A."/>
            <person name="Saif S."/>
            <person name="Shea T."/>
            <person name="Shenoy N."/>
            <person name="Sisk P."/>
            <person name="Stolte C."/>
            <person name="Sykes S."/>
            <person name="Wortman J."/>
            <person name="Nusbaum C."/>
            <person name="Birren B."/>
        </authorList>
    </citation>
    <scope>NUCLEOTIDE SEQUENCE [LARGE SCALE GENOMIC DNA]</scope>
    <source>
        <strain evidence="8 9">7_3_47FAA</strain>
    </source>
</reference>
<dbReference type="PROSITE" id="PS50850">
    <property type="entry name" value="MFS"/>
    <property type="match status" value="1"/>
</dbReference>
<dbReference type="Proteomes" id="UP000011747">
    <property type="component" value="Unassembled WGS sequence"/>
</dbReference>
<feature type="transmembrane region" description="Helical" evidence="6">
    <location>
        <begin position="144"/>
        <end position="166"/>
    </location>
</feature>
<protein>
    <submittedName>
        <fullName evidence="8">D-galactonate transporter</fullName>
    </submittedName>
</protein>
<evidence type="ECO:0000259" key="7">
    <source>
        <dbReference type="PROSITE" id="PS50850"/>
    </source>
</evidence>
<feature type="transmembrane region" description="Helical" evidence="6">
    <location>
        <begin position="86"/>
        <end position="105"/>
    </location>
</feature>
<evidence type="ECO:0000313" key="9">
    <source>
        <dbReference type="Proteomes" id="UP000011747"/>
    </source>
</evidence>
<feature type="transmembrane region" description="Helical" evidence="6">
    <location>
        <begin position="248"/>
        <end position="269"/>
    </location>
</feature>
<dbReference type="HOGENOM" id="CLU_001265_0_0_9"/>
<evidence type="ECO:0000256" key="1">
    <source>
        <dbReference type="ARBA" id="ARBA00004651"/>
    </source>
</evidence>
<feature type="transmembrane region" description="Helical" evidence="6">
    <location>
        <begin position="284"/>
        <end position="303"/>
    </location>
</feature>
<dbReference type="PATRIC" id="fig|665952.3.peg.3621"/>
<keyword evidence="3 6" id="KW-0812">Transmembrane</keyword>
<dbReference type="GO" id="GO:0005886">
    <property type="term" value="C:plasma membrane"/>
    <property type="evidence" value="ECO:0007669"/>
    <property type="project" value="UniProtKB-SubCell"/>
</dbReference>
<evidence type="ECO:0000256" key="3">
    <source>
        <dbReference type="ARBA" id="ARBA00022692"/>
    </source>
</evidence>
<feature type="transmembrane region" description="Helical" evidence="6">
    <location>
        <begin position="55"/>
        <end position="74"/>
    </location>
</feature>
<dbReference type="SUPFAM" id="SSF103473">
    <property type="entry name" value="MFS general substrate transporter"/>
    <property type="match status" value="1"/>
</dbReference>
<name>G9QQV4_9BACI</name>
<dbReference type="InterPro" id="IPR020846">
    <property type="entry name" value="MFS_dom"/>
</dbReference>
<dbReference type="Gene3D" id="1.20.1250.20">
    <property type="entry name" value="MFS general substrate transporter like domains"/>
    <property type="match status" value="2"/>
</dbReference>
<feature type="transmembrane region" description="Helical" evidence="6">
    <location>
        <begin position="178"/>
        <end position="200"/>
    </location>
</feature>
<feature type="domain" description="Major facilitator superfamily (MFS) profile" evidence="7">
    <location>
        <begin position="20"/>
        <end position="429"/>
    </location>
</feature>
<dbReference type="AlphaFoldDB" id="G9QQV4"/>
<sequence length="452" mass="50361">MMTDALSFEKKVTQKITRRIVPFIILLYIITFLDRANIGFAALEMNKALGLTSQMFGMASGIFFIGYFVFEIPSNILLERFGARKWLARILVTWGIVVVVTGFVHNAVQLYIIRFLLGTLEAGFFPGIILYLTYWFRAGERAKAVAMFMTAIPISYIIGAPVSTWIMDHIHWLGMEGWRWMFVLEGIPSVLLGIITFFYLTDRPEQAKWLADEEKKWLMEELQKEKNAKALSHANHPSLKQSFINPKVWYLALIYFIFSIGMYGIGFWLPQMIQLFSNVLSNTQIGLLTMIPYVAGAIAMNFWSHRSDLSGERRYHAAIPLVVGALGLIGSGLTSVPFLSIIMMAIAVAGIYSFYGPFWSLTTQLLSSSAAAVGIAAINSIGNLSGFVGPYGIGMIQEATGNVKIALFFLGALLVVASLLLMAIKKEQTTTFSNMTRGVGLEQINENLDNSE</sequence>
<feature type="transmembrane region" description="Helical" evidence="6">
    <location>
        <begin position="20"/>
        <end position="43"/>
    </location>
</feature>
<dbReference type="CDD" id="cd17319">
    <property type="entry name" value="MFS_ExuT_GudP_like"/>
    <property type="match status" value="1"/>
</dbReference>
<comment type="subcellular location">
    <subcellularLocation>
        <location evidence="1">Cell membrane</location>
        <topology evidence="1">Multi-pass membrane protein</topology>
    </subcellularLocation>
</comment>
<keyword evidence="2" id="KW-0813">Transport</keyword>
<feature type="transmembrane region" description="Helical" evidence="6">
    <location>
        <begin position="405"/>
        <end position="424"/>
    </location>
</feature>
<proteinExistence type="predicted"/>
<dbReference type="Pfam" id="PF07690">
    <property type="entry name" value="MFS_1"/>
    <property type="match status" value="1"/>
</dbReference>
<feature type="transmembrane region" description="Helical" evidence="6">
    <location>
        <begin position="315"/>
        <end position="333"/>
    </location>
</feature>
<evidence type="ECO:0000256" key="5">
    <source>
        <dbReference type="ARBA" id="ARBA00023136"/>
    </source>
</evidence>
<dbReference type="FunFam" id="1.20.1250.20:FF:000018">
    <property type="entry name" value="MFS transporter permease"/>
    <property type="match status" value="1"/>
</dbReference>
<organism evidence="8 9">
    <name type="scientific">Bacillus smithii 7_3_47FAA</name>
    <dbReference type="NCBI Taxonomy" id="665952"/>
    <lineage>
        <taxon>Bacteria</taxon>
        <taxon>Bacillati</taxon>
        <taxon>Bacillota</taxon>
        <taxon>Bacilli</taxon>
        <taxon>Bacillales</taxon>
        <taxon>Bacillaceae</taxon>
        <taxon>Bacillus</taxon>
    </lineage>
</organism>
<dbReference type="GO" id="GO:0022857">
    <property type="term" value="F:transmembrane transporter activity"/>
    <property type="evidence" value="ECO:0007669"/>
    <property type="project" value="InterPro"/>
</dbReference>
<evidence type="ECO:0000256" key="2">
    <source>
        <dbReference type="ARBA" id="ARBA00022448"/>
    </source>
</evidence>
<gene>
    <name evidence="8" type="ORF">HMPREF1015_02377</name>
</gene>
<dbReference type="EMBL" id="ACWF01000171">
    <property type="protein sequence ID" value="EHL72265.1"/>
    <property type="molecule type" value="Genomic_DNA"/>
</dbReference>
<keyword evidence="9" id="KW-1185">Reference proteome</keyword>
<keyword evidence="5 6" id="KW-0472">Membrane</keyword>
<comment type="caution">
    <text evidence="8">The sequence shown here is derived from an EMBL/GenBank/DDBJ whole genome shotgun (WGS) entry which is preliminary data.</text>
</comment>
<dbReference type="PANTHER" id="PTHR43791:SF100">
    <property type="entry name" value="SUGAR TRANSPORTER"/>
    <property type="match status" value="1"/>
</dbReference>
<feature type="transmembrane region" description="Helical" evidence="6">
    <location>
        <begin position="111"/>
        <end position="132"/>
    </location>
</feature>
<dbReference type="PANTHER" id="PTHR43791">
    <property type="entry name" value="PERMEASE-RELATED"/>
    <property type="match status" value="1"/>
</dbReference>
<evidence type="ECO:0000256" key="4">
    <source>
        <dbReference type="ARBA" id="ARBA00022989"/>
    </source>
</evidence>
<accession>G9QQV4</accession>